<accession>A0ACC6M5E9</accession>
<protein>
    <submittedName>
        <fullName evidence="1">Uncharacterized protein</fullName>
    </submittedName>
</protein>
<organism evidence="1 2">
    <name type="scientific">Gracilibacillus pellucidus</name>
    <dbReference type="NCBI Taxonomy" id="3095368"/>
    <lineage>
        <taxon>Bacteria</taxon>
        <taxon>Bacillati</taxon>
        <taxon>Bacillota</taxon>
        <taxon>Bacilli</taxon>
        <taxon>Bacillales</taxon>
        <taxon>Bacillaceae</taxon>
        <taxon>Gracilibacillus</taxon>
    </lineage>
</organism>
<proteinExistence type="predicted"/>
<sequence>MSKKIDPKDQTPIVFIIFGPLMTIAYTLRLLDADNLWQHKLDIFILIGYALMFVAGLYLRKKQKKNMEDSE</sequence>
<dbReference type="Proteomes" id="UP001277972">
    <property type="component" value="Unassembled WGS sequence"/>
</dbReference>
<gene>
    <name evidence="1" type="ORF">SH601_09365</name>
</gene>
<dbReference type="EMBL" id="JAWZSR010000004">
    <property type="protein sequence ID" value="MDX8046198.1"/>
    <property type="molecule type" value="Genomic_DNA"/>
</dbReference>
<evidence type="ECO:0000313" key="2">
    <source>
        <dbReference type="Proteomes" id="UP001277972"/>
    </source>
</evidence>
<name>A0ACC6M5E9_9BACI</name>
<keyword evidence="2" id="KW-1185">Reference proteome</keyword>
<evidence type="ECO:0000313" key="1">
    <source>
        <dbReference type="EMBL" id="MDX8046198.1"/>
    </source>
</evidence>
<reference evidence="1" key="1">
    <citation type="submission" date="2023-11" db="EMBL/GenBank/DDBJ databases">
        <title>Gracilibacillus pellucida a moderately halophilic bacterium isolated from saline soil in Xinjiang province.</title>
        <authorList>
            <person name="Zhang Z."/>
            <person name="Tan F."/>
            <person name="Wang Y."/>
            <person name="Xia M."/>
        </authorList>
    </citation>
    <scope>NUCLEOTIDE SEQUENCE</scope>
    <source>
        <strain evidence="1">S3-1-1</strain>
    </source>
</reference>
<comment type="caution">
    <text evidence="1">The sequence shown here is derived from an EMBL/GenBank/DDBJ whole genome shotgun (WGS) entry which is preliminary data.</text>
</comment>